<dbReference type="GO" id="GO:0016791">
    <property type="term" value="F:phosphatase activity"/>
    <property type="evidence" value="ECO:0007669"/>
    <property type="project" value="TreeGrafter"/>
</dbReference>
<comment type="caution">
    <text evidence="2">The sequence shown here is derived from an EMBL/GenBank/DDBJ whole genome shotgun (WGS) entry which is preliminary data.</text>
</comment>
<accession>A0A2P6MIB4</accession>
<sequence length="207" mass="23901">MASYCSMVFYVCRHGITRANQEKRYLGWTDVSITDEARRQMEGKALPEARWYVSDFTRCIQTAEVLLNRPFCITEALREYCFGEWEMKTYDTLKTNPRYRKWIDDPERIQPPGGEAMEAFQHRLLSFWREVEGTAPAVGIVAHGGSIRELLFLLGFTASRWEASVPHGGLLRLDLQQSEEGWTCTSLSAAPLLEHSKQHRTAIRKRL</sequence>
<dbReference type="PANTHER" id="PTHR48100">
    <property type="entry name" value="BROAD-SPECIFICITY PHOSPHATASE YOR283W-RELATED"/>
    <property type="match status" value="1"/>
</dbReference>
<dbReference type="InterPro" id="IPR013078">
    <property type="entry name" value="His_Pase_superF_clade-1"/>
</dbReference>
<proteinExistence type="predicted"/>
<dbReference type="SMART" id="SM00855">
    <property type="entry name" value="PGAM"/>
    <property type="match status" value="1"/>
</dbReference>
<protein>
    <submittedName>
        <fullName evidence="2">Histidine phosphatase family protein</fullName>
    </submittedName>
</protein>
<dbReference type="SUPFAM" id="SSF53254">
    <property type="entry name" value="Phosphoglycerate mutase-like"/>
    <property type="match status" value="1"/>
</dbReference>
<keyword evidence="3" id="KW-1185">Reference proteome</keyword>
<dbReference type="InterPro" id="IPR050275">
    <property type="entry name" value="PGM_Phosphatase"/>
</dbReference>
<dbReference type="CDD" id="cd07067">
    <property type="entry name" value="HP_PGM_like"/>
    <property type="match status" value="1"/>
</dbReference>
<organism evidence="2 3">
    <name type="scientific">Alkalicoccus urumqiensis</name>
    <name type="common">Bacillus urumqiensis</name>
    <dbReference type="NCBI Taxonomy" id="1548213"/>
    <lineage>
        <taxon>Bacteria</taxon>
        <taxon>Bacillati</taxon>
        <taxon>Bacillota</taxon>
        <taxon>Bacilli</taxon>
        <taxon>Bacillales</taxon>
        <taxon>Bacillaceae</taxon>
        <taxon>Alkalicoccus</taxon>
    </lineage>
</organism>
<dbReference type="EMBL" id="PVNS01000005">
    <property type="protein sequence ID" value="PRO65997.1"/>
    <property type="molecule type" value="Genomic_DNA"/>
</dbReference>
<gene>
    <name evidence="2" type="ORF">C6I21_06755</name>
</gene>
<name>A0A2P6MIB4_ALKUR</name>
<reference evidence="2 3" key="1">
    <citation type="submission" date="2018-03" db="EMBL/GenBank/DDBJ databases">
        <title>Bacillus urumqiensis sp. nov., a moderately haloalkaliphilic bacterium isolated from a salt lake.</title>
        <authorList>
            <person name="Zhao B."/>
            <person name="Liao Z."/>
        </authorList>
    </citation>
    <scope>NUCLEOTIDE SEQUENCE [LARGE SCALE GENOMIC DNA]</scope>
    <source>
        <strain evidence="2 3">BZ-SZ-XJ18</strain>
    </source>
</reference>
<evidence type="ECO:0000313" key="3">
    <source>
        <dbReference type="Proteomes" id="UP000243650"/>
    </source>
</evidence>
<dbReference type="OrthoDB" id="9783269at2"/>
<feature type="binding site" evidence="1">
    <location>
        <begin position="13"/>
        <end position="20"/>
    </location>
    <ligand>
        <name>substrate</name>
    </ligand>
</feature>
<dbReference type="RefSeq" id="WP_105958681.1">
    <property type="nucleotide sequence ID" value="NZ_PVNS01000005.1"/>
</dbReference>
<feature type="binding site" evidence="1">
    <location>
        <position position="58"/>
    </location>
    <ligand>
        <name>substrate</name>
    </ligand>
</feature>
<dbReference type="AlphaFoldDB" id="A0A2P6MIB4"/>
<dbReference type="Pfam" id="PF00300">
    <property type="entry name" value="His_Phos_1"/>
    <property type="match status" value="1"/>
</dbReference>
<dbReference type="InterPro" id="IPR029033">
    <property type="entry name" value="His_PPase_superfam"/>
</dbReference>
<evidence type="ECO:0000313" key="2">
    <source>
        <dbReference type="EMBL" id="PRO65997.1"/>
    </source>
</evidence>
<evidence type="ECO:0000256" key="1">
    <source>
        <dbReference type="PIRSR" id="PIRSR613078-2"/>
    </source>
</evidence>
<dbReference type="Proteomes" id="UP000243650">
    <property type="component" value="Unassembled WGS sequence"/>
</dbReference>
<dbReference type="Gene3D" id="3.40.50.1240">
    <property type="entry name" value="Phosphoglycerate mutase-like"/>
    <property type="match status" value="1"/>
</dbReference>